<evidence type="ECO:0000313" key="2">
    <source>
        <dbReference type="EMBL" id="GEK57188.1"/>
    </source>
</evidence>
<feature type="domain" description="DUF6884" evidence="1">
    <location>
        <begin position="5"/>
        <end position="127"/>
    </location>
</feature>
<evidence type="ECO:0000313" key="3">
    <source>
        <dbReference type="Proteomes" id="UP000321051"/>
    </source>
</evidence>
<reference evidence="2 3" key="1">
    <citation type="submission" date="2019-07" db="EMBL/GenBank/DDBJ databases">
        <title>Whole genome shotgun sequence of Marinococcus halophilus NBRC 102359.</title>
        <authorList>
            <person name="Hosoyama A."/>
            <person name="Uohara A."/>
            <person name="Ohji S."/>
            <person name="Ichikawa N."/>
        </authorList>
    </citation>
    <scope>NUCLEOTIDE SEQUENCE [LARGE SCALE GENOMIC DNA]</scope>
    <source>
        <strain evidence="2 3">NBRC 102359</strain>
    </source>
</reference>
<dbReference type="EMBL" id="BJUN01000001">
    <property type="protein sequence ID" value="GEK57188.1"/>
    <property type="molecule type" value="Genomic_DNA"/>
</dbReference>
<dbReference type="InterPro" id="IPR049251">
    <property type="entry name" value="DUF6884"/>
</dbReference>
<name>A0A510Y1J9_MARHA</name>
<sequence>MKQLAIIPCGAKKAWDADPGLGPLPVKHVYQSTFHQLCRAYAEAFTDQWTVLSGKHGFMYPQERIDANYDVTFGKKQREEVSTEFCLQQWQTKQMGEYDQYVVLLGRKFNPLIARLLPMERTVFPLRDYRGMGYMQQALKQAVGNNRPLPGHAQEQL</sequence>
<dbReference type="Pfam" id="PF21818">
    <property type="entry name" value="DUF6884"/>
    <property type="match status" value="1"/>
</dbReference>
<organism evidence="2 3">
    <name type="scientific">Marinococcus halophilus</name>
    <dbReference type="NCBI Taxonomy" id="1371"/>
    <lineage>
        <taxon>Bacteria</taxon>
        <taxon>Bacillati</taxon>
        <taxon>Bacillota</taxon>
        <taxon>Bacilli</taxon>
        <taxon>Bacillales</taxon>
        <taxon>Bacillaceae</taxon>
        <taxon>Marinococcus</taxon>
    </lineage>
</organism>
<dbReference type="Proteomes" id="UP000321051">
    <property type="component" value="Unassembled WGS sequence"/>
</dbReference>
<proteinExistence type="predicted"/>
<dbReference type="AlphaFoldDB" id="A0A510Y1J9"/>
<protein>
    <recommendedName>
        <fullName evidence="1">DUF6884 domain-containing protein</fullName>
    </recommendedName>
</protein>
<keyword evidence="3" id="KW-1185">Reference proteome</keyword>
<dbReference type="RefSeq" id="WP_143747434.1">
    <property type="nucleotide sequence ID" value="NZ_BJUN01000001.1"/>
</dbReference>
<comment type="caution">
    <text evidence="2">The sequence shown here is derived from an EMBL/GenBank/DDBJ whole genome shotgun (WGS) entry which is preliminary data.</text>
</comment>
<accession>A0A510Y1J9</accession>
<gene>
    <name evidence="2" type="primary">yfjM</name>
    <name evidence="2" type="ORF">MHA01_00930</name>
</gene>
<evidence type="ECO:0000259" key="1">
    <source>
        <dbReference type="Pfam" id="PF21818"/>
    </source>
</evidence>
<dbReference type="STRING" id="1371.GCA_900166605_02235"/>